<evidence type="ECO:0000313" key="2">
    <source>
        <dbReference type="Proteomes" id="UP000001963"/>
    </source>
</evidence>
<gene>
    <name evidence="1" type="ordered locus">GbCGDNIH1_8024</name>
</gene>
<name>A0A286M345_GRABC</name>
<sequence length="45" mass="4729">MASPRGFALDQPVPEPLTRVVTRVVTRAGTQKGGRQPCGSLPPSL</sequence>
<keyword evidence="2" id="KW-1185">Reference proteome</keyword>
<dbReference type="KEGG" id="gbe:GbCGDNIH1_8024"/>
<protein>
    <submittedName>
        <fullName evidence="1">Uncharacterized protein</fullName>
    </submittedName>
</protein>
<evidence type="ECO:0000313" key="1">
    <source>
        <dbReference type="EMBL" id="ASV62444.1"/>
    </source>
</evidence>
<organism evidence="1 2">
    <name type="scientific">Granulibacter bethesdensis (strain ATCC BAA-1260 / CGDNIH1)</name>
    <dbReference type="NCBI Taxonomy" id="391165"/>
    <lineage>
        <taxon>Bacteria</taxon>
        <taxon>Pseudomonadati</taxon>
        <taxon>Pseudomonadota</taxon>
        <taxon>Alphaproteobacteria</taxon>
        <taxon>Acetobacterales</taxon>
        <taxon>Acetobacteraceae</taxon>
        <taxon>Granulibacter</taxon>
    </lineage>
</organism>
<accession>A0A286M345</accession>
<dbReference type="AlphaFoldDB" id="A0A286M345"/>
<proteinExistence type="predicted"/>
<dbReference type="Proteomes" id="UP000001963">
    <property type="component" value="Chromosome"/>
</dbReference>
<dbReference type="EMBL" id="CP000394">
    <property type="protein sequence ID" value="ASV62444.1"/>
    <property type="molecule type" value="Genomic_DNA"/>
</dbReference>
<reference evidence="1 2" key="1">
    <citation type="journal article" date="2007" name="J. Bacteriol.">
        <title>Genome sequence analysis of the emerging human pathogenic acetic acid bacterium Granulibacter bethesdensis.</title>
        <authorList>
            <person name="Greenberg D.E."/>
            <person name="Porcella S.F."/>
            <person name="Zelazny A.M."/>
            <person name="Virtaneva K."/>
            <person name="Sturdevant D.E."/>
            <person name="Kupko J.J.III."/>
            <person name="Barbian K.D."/>
            <person name="Babar A."/>
            <person name="Dorward D.W."/>
            <person name="Holland S.M."/>
        </authorList>
    </citation>
    <scope>NUCLEOTIDE SEQUENCE [LARGE SCALE GENOMIC DNA]</scope>
    <source>
        <strain evidence="2">ATCC BAA-1260 / CGDNIH1</strain>
    </source>
</reference>